<keyword evidence="5 12" id="KW-0963">Cytoplasm</keyword>
<keyword evidence="7 12" id="KW-0479">Metal-binding</keyword>
<dbReference type="GO" id="GO:0006096">
    <property type="term" value="P:glycolytic process"/>
    <property type="evidence" value="ECO:0007669"/>
    <property type="project" value="UniProtKB-UniRule"/>
</dbReference>
<dbReference type="CDD" id="cd03313">
    <property type="entry name" value="enolase"/>
    <property type="match status" value="1"/>
</dbReference>
<feature type="binding site" evidence="12">
    <location>
        <position position="371"/>
    </location>
    <ligand>
        <name>(2R)-2-phosphoglycerate</name>
        <dbReference type="ChEBI" id="CHEBI:58289"/>
    </ligand>
</feature>
<evidence type="ECO:0000256" key="14">
    <source>
        <dbReference type="PIRSR" id="PIRSR001400-2"/>
    </source>
</evidence>
<comment type="subcellular location">
    <subcellularLocation>
        <location evidence="12">Cytoplasm</location>
    </subcellularLocation>
    <subcellularLocation>
        <location evidence="12">Secreted</location>
    </subcellularLocation>
    <subcellularLocation>
        <location evidence="12">Cell surface</location>
    </subcellularLocation>
    <text evidence="12">Fractions of enolase are present in both the cytoplasm and on the cell surface.</text>
</comment>
<evidence type="ECO:0000313" key="18">
    <source>
        <dbReference type="EMBL" id="TYB70615.1"/>
    </source>
</evidence>
<keyword evidence="9 12" id="KW-0324">Glycolysis</keyword>
<comment type="similarity">
    <text evidence="2 12">Belongs to the enolase family.</text>
</comment>
<dbReference type="SMART" id="SM01192">
    <property type="entry name" value="Enolase_C"/>
    <property type="match status" value="1"/>
</dbReference>
<dbReference type="SMART" id="SM01193">
    <property type="entry name" value="Enolase_N"/>
    <property type="match status" value="1"/>
</dbReference>
<dbReference type="InterPro" id="IPR029017">
    <property type="entry name" value="Enolase-like_N"/>
</dbReference>
<dbReference type="InterPro" id="IPR036849">
    <property type="entry name" value="Enolase-like_C_sf"/>
</dbReference>
<keyword evidence="6 12" id="KW-0964">Secreted</keyword>
<feature type="binding site" evidence="14">
    <location>
        <begin position="368"/>
        <end position="371"/>
    </location>
    <ligand>
        <name>substrate</name>
    </ligand>
</feature>
<comment type="catalytic activity">
    <reaction evidence="12">
        <text>(2R)-2-phosphoglycerate = phosphoenolpyruvate + H2O</text>
        <dbReference type="Rhea" id="RHEA:10164"/>
        <dbReference type="ChEBI" id="CHEBI:15377"/>
        <dbReference type="ChEBI" id="CHEBI:58289"/>
        <dbReference type="ChEBI" id="CHEBI:58702"/>
        <dbReference type="EC" id="4.2.1.11"/>
    </reaction>
</comment>
<evidence type="ECO:0000256" key="4">
    <source>
        <dbReference type="ARBA" id="ARBA00017068"/>
    </source>
</evidence>
<evidence type="ECO:0000259" key="16">
    <source>
        <dbReference type="SMART" id="SM01192"/>
    </source>
</evidence>
<feature type="binding site" evidence="12">
    <location>
        <position position="392"/>
    </location>
    <ligand>
        <name>(2R)-2-phosphoglycerate</name>
        <dbReference type="ChEBI" id="CHEBI:58289"/>
    </ligand>
</feature>
<evidence type="ECO:0000256" key="8">
    <source>
        <dbReference type="ARBA" id="ARBA00022842"/>
    </source>
</evidence>
<dbReference type="SFLD" id="SFLDG00178">
    <property type="entry name" value="enolase"/>
    <property type="match status" value="1"/>
</dbReference>
<dbReference type="SFLD" id="SFLDF00002">
    <property type="entry name" value="enolase"/>
    <property type="match status" value="1"/>
</dbReference>
<dbReference type="Pfam" id="PF03952">
    <property type="entry name" value="Enolase_N"/>
    <property type="match status" value="1"/>
</dbReference>
<dbReference type="Gene3D" id="3.30.390.10">
    <property type="entry name" value="Enolase-like, N-terminal domain"/>
    <property type="match status" value="1"/>
</dbReference>
<comment type="cofactor">
    <cofactor evidence="15">
        <name>Mg(2+)</name>
        <dbReference type="ChEBI" id="CHEBI:18420"/>
    </cofactor>
    <text evidence="15">Mg(2+) is required for catalysis and for stabilizing the dimer.</text>
</comment>
<feature type="binding site" evidence="12 15">
    <location>
        <position position="316"/>
    </location>
    <ligand>
        <name>Mg(2+)</name>
        <dbReference type="ChEBI" id="CHEBI:18420"/>
    </ligand>
</feature>
<dbReference type="Gene3D" id="3.20.20.120">
    <property type="entry name" value="Enolase-like C-terminal domain"/>
    <property type="match status" value="1"/>
</dbReference>
<evidence type="ECO:0000256" key="6">
    <source>
        <dbReference type="ARBA" id="ARBA00022525"/>
    </source>
</evidence>
<dbReference type="PRINTS" id="PR00148">
    <property type="entry name" value="ENOLASE"/>
</dbReference>
<dbReference type="InterPro" id="IPR020811">
    <property type="entry name" value="Enolase_N"/>
</dbReference>
<feature type="domain" description="Enolase N-terminal" evidence="17">
    <location>
        <begin position="4"/>
        <end position="133"/>
    </location>
</feature>
<gene>
    <name evidence="12" type="primary">eno</name>
    <name evidence="18" type="ORF">ES675_15700</name>
</gene>
<dbReference type="PANTHER" id="PTHR11902:SF1">
    <property type="entry name" value="ENOLASE"/>
    <property type="match status" value="1"/>
</dbReference>
<comment type="caution">
    <text evidence="18">The sequence shown here is derived from an EMBL/GenBank/DDBJ whole genome shotgun (WGS) entry which is preliminary data.</text>
</comment>
<dbReference type="SUPFAM" id="SSF51604">
    <property type="entry name" value="Enolase C-terminal domain-like"/>
    <property type="match status" value="1"/>
</dbReference>
<feature type="binding site" evidence="12">
    <location>
        <position position="162"/>
    </location>
    <ligand>
        <name>(2R)-2-phosphoglycerate</name>
        <dbReference type="ChEBI" id="CHEBI:58289"/>
    </ligand>
</feature>
<reference evidence="18 19" key="1">
    <citation type="submission" date="2019-08" db="EMBL/GenBank/DDBJ databases">
        <title>Genomes of Antarctic Bizionia species.</title>
        <authorList>
            <person name="Bowman J.P."/>
        </authorList>
    </citation>
    <scope>NUCLEOTIDE SEQUENCE [LARGE SCALE GENOMIC DNA]</scope>
    <source>
        <strain evidence="18 19">APA-1</strain>
    </source>
</reference>
<keyword evidence="8 12" id="KW-0460">Magnesium</keyword>
<dbReference type="FunFam" id="3.30.390.10:FF:000001">
    <property type="entry name" value="Enolase"/>
    <property type="match status" value="1"/>
</dbReference>
<feature type="binding site" evidence="12">
    <location>
        <position position="341"/>
    </location>
    <ligand>
        <name>(2R)-2-phosphoglycerate</name>
        <dbReference type="ChEBI" id="CHEBI:58289"/>
    </ligand>
</feature>
<feature type="active site" description="Proton donor" evidence="12 13">
    <location>
        <position position="204"/>
    </location>
</feature>
<dbReference type="Pfam" id="PF00113">
    <property type="entry name" value="Enolase_C"/>
    <property type="match status" value="1"/>
</dbReference>
<feature type="binding site" evidence="14">
    <location>
        <position position="392"/>
    </location>
    <ligand>
        <name>substrate</name>
    </ligand>
</feature>
<feature type="binding site" evidence="12">
    <location>
        <position position="370"/>
    </location>
    <ligand>
        <name>(2R)-2-phosphoglycerate</name>
        <dbReference type="ChEBI" id="CHEBI:58289"/>
    </ligand>
</feature>
<evidence type="ECO:0000256" key="11">
    <source>
        <dbReference type="ARBA" id="ARBA00045763"/>
    </source>
</evidence>
<protein>
    <recommendedName>
        <fullName evidence="4 12">Enolase</fullName>
        <ecNumber evidence="3 12">4.2.1.11</ecNumber>
    </recommendedName>
    <alternativeName>
        <fullName evidence="12">2-phospho-D-glycerate hydro-lyase</fullName>
    </alternativeName>
    <alternativeName>
        <fullName evidence="12">2-phosphoglycerate dehydratase</fullName>
    </alternativeName>
</protein>
<name>A0A5D0QP27_9FLAO</name>
<keyword evidence="19" id="KW-1185">Reference proteome</keyword>
<evidence type="ECO:0000256" key="3">
    <source>
        <dbReference type="ARBA" id="ARBA00012058"/>
    </source>
</evidence>
<dbReference type="PIRSF" id="PIRSF001400">
    <property type="entry name" value="Enolase"/>
    <property type="match status" value="1"/>
</dbReference>
<accession>A0A5D0QP27</accession>
<feature type="binding site" evidence="14">
    <location>
        <position position="316"/>
    </location>
    <ligand>
        <name>substrate</name>
    </ligand>
</feature>
<comment type="cofactor">
    <cofactor evidence="12">
        <name>Mg(2+)</name>
        <dbReference type="ChEBI" id="CHEBI:18420"/>
    </cofactor>
    <text evidence="12">Binds a second Mg(2+) ion via substrate during catalysis.</text>
</comment>
<comment type="function">
    <text evidence="11 12">Catalyzes the reversible conversion of 2-phosphoglycerate (2-PG) into phosphoenolpyruvate (PEP). It is essential for the degradation of carbohydrates via glycolysis.</text>
</comment>
<dbReference type="PROSITE" id="PS00164">
    <property type="entry name" value="ENOLASE"/>
    <property type="match status" value="1"/>
</dbReference>
<dbReference type="FunFam" id="3.20.20.120:FF:000001">
    <property type="entry name" value="Enolase"/>
    <property type="match status" value="1"/>
</dbReference>
<evidence type="ECO:0000256" key="13">
    <source>
        <dbReference type="PIRSR" id="PIRSR001400-1"/>
    </source>
</evidence>
<dbReference type="RefSeq" id="WP_066252558.1">
    <property type="nucleotide sequence ID" value="NZ_VSKL01000008.1"/>
</dbReference>
<feature type="binding site" evidence="12 15">
    <location>
        <position position="289"/>
    </location>
    <ligand>
        <name>Mg(2+)</name>
        <dbReference type="ChEBI" id="CHEBI:18420"/>
    </ligand>
</feature>
<dbReference type="HAMAP" id="MF_00318">
    <property type="entry name" value="Enolase"/>
    <property type="match status" value="1"/>
</dbReference>
<evidence type="ECO:0000256" key="2">
    <source>
        <dbReference type="ARBA" id="ARBA00009604"/>
    </source>
</evidence>
<dbReference type="InterPro" id="IPR000941">
    <property type="entry name" value="Enolase"/>
</dbReference>
<feature type="domain" description="Enolase C-terminal TIM barrel" evidence="16">
    <location>
        <begin position="138"/>
        <end position="429"/>
    </location>
</feature>
<dbReference type="EMBL" id="VSKL01000008">
    <property type="protein sequence ID" value="TYB70615.1"/>
    <property type="molecule type" value="Genomic_DNA"/>
</dbReference>
<evidence type="ECO:0000256" key="15">
    <source>
        <dbReference type="PIRSR" id="PIRSR001400-3"/>
    </source>
</evidence>
<evidence type="ECO:0000256" key="10">
    <source>
        <dbReference type="ARBA" id="ARBA00023239"/>
    </source>
</evidence>
<dbReference type="GO" id="GO:0000287">
    <property type="term" value="F:magnesium ion binding"/>
    <property type="evidence" value="ECO:0007669"/>
    <property type="project" value="UniProtKB-UniRule"/>
</dbReference>
<keyword evidence="18" id="KW-0670">Pyruvate</keyword>
<dbReference type="GO" id="GO:0000015">
    <property type="term" value="C:phosphopyruvate hydratase complex"/>
    <property type="evidence" value="ECO:0007669"/>
    <property type="project" value="InterPro"/>
</dbReference>
<comment type="pathway">
    <text evidence="1 12">Carbohydrate degradation; glycolysis; pyruvate from D-glyceraldehyde 3-phosphate: step 4/5.</text>
</comment>
<dbReference type="SFLD" id="SFLDS00001">
    <property type="entry name" value="Enolase"/>
    <property type="match status" value="1"/>
</dbReference>
<dbReference type="PANTHER" id="PTHR11902">
    <property type="entry name" value="ENOLASE"/>
    <property type="match status" value="1"/>
</dbReference>
<evidence type="ECO:0000256" key="7">
    <source>
        <dbReference type="ARBA" id="ARBA00022723"/>
    </source>
</evidence>
<evidence type="ECO:0000256" key="1">
    <source>
        <dbReference type="ARBA" id="ARBA00005031"/>
    </source>
</evidence>
<dbReference type="OrthoDB" id="9804716at2"/>
<feature type="binding site" evidence="14">
    <location>
        <position position="154"/>
    </location>
    <ligand>
        <name>substrate</name>
    </ligand>
</feature>
<evidence type="ECO:0000256" key="5">
    <source>
        <dbReference type="ARBA" id="ARBA00022490"/>
    </source>
</evidence>
<feature type="binding site" evidence="12 15">
    <location>
        <position position="242"/>
    </location>
    <ligand>
        <name>Mg(2+)</name>
        <dbReference type="ChEBI" id="CHEBI:18420"/>
    </ligand>
</feature>
<evidence type="ECO:0000313" key="19">
    <source>
        <dbReference type="Proteomes" id="UP000324358"/>
    </source>
</evidence>
<feature type="active site" description="Proton acceptor" evidence="12 13">
    <location>
        <position position="341"/>
    </location>
</feature>
<dbReference type="GO" id="GO:0005576">
    <property type="term" value="C:extracellular region"/>
    <property type="evidence" value="ECO:0007669"/>
    <property type="project" value="UniProtKB-SubCell"/>
</dbReference>
<evidence type="ECO:0000259" key="17">
    <source>
        <dbReference type="SMART" id="SM01193"/>
    </source>
</evidence>
<keyword evidence="10 12" id="KW-0456">Lyase</keyword>
<dbReference type="SUPFAM" id="SSF54826">
    <property type="entry name" value="Enolase N-terminal domain-like"/>
    <property type="match status" value="1"/>
</dbReference>
<feature type="binding site" evidence="14">
    <location>
        <position position="289"/>
    </location>
    <ligand>
        <name>substrate</name>
    </ligand>
</feature>
<dbReference type="UniPathway" id="UPA00109">
    <property type="reaction ID" value="UER00187"/>
</dbReference>
<dbReference type="NCBIfam" id="TIGR01060">
    <property type="entry name" value="eno"/>
    <property type="match status" value="1"/>
</dbReference>
<organism evidence="18 19">
    <name type="scientific">Bizionia algoritergicola</name>
    <dbReference type="NCBI Taxonomy" id="291187"/>
    <lineage>
        <taxon>Bacteria</taxon>
        <taxon>Pseudomonadati</taxon>
        <taxon>Bacteroidota</taxon>
        <taxon>Flavobacteriia</taxon>
        <taxon>Flavobacteriales</taxon>
        <taxon>Flavobacteriaceae</taxon>
        <taxon>Bizionia</taxon>
    </lineage>
</organism>
<dbReference type="Proteomes" id="UP000324358">
    <property type="component" value="Unassembled WGS sequence"/>
</dbReference>
<dbReference type="InterPro" id="IPR020809">
    <property type="entry name" value="Enolase_CS"/>
</dbReference>
<dbReference type="InterPro" id="IPR020810">
    <property type="entry name" value="Enolase_C"/>
</dbReference>
<proteinExistence type="inferred from homology"/>
<sequence>MSIIIDIHARQILDSRGNPTIEVDVTTENGFLGRAAVPSGASTGEHEAVELRDGGTAYMGKGVTKAIKNVNTIIAQELLGTSVFEQNTIDQVMMELDGTPNKSKLGANAILGVSLAAAKAAANELGLPLYRYVGGVSANTLPVPMMNIINGGSHSDAPIAFQEFMVMPVKAKNFSHAMQMGTEIFHHLKKVLHDRGLSTAVGDEGGFAPNLEGGTEDALDTIKKAVDNAGYKLGDDVMIALDCAAAEFYVNGNYDYTKFEGAKGQIRTSKEQADYIAELCSKYPIISVEDGMDENDWDGWKYLTELIGDKVQLVGDDLFVTNVERLSKGIDSNIANSILIKVNQIGTLTETIAAVNMAHNAGYTSVMSHRSGETEDYTIADLAVALNCGQIKTGSASRSDRMAKYNQLLRIEEELGDTAYFPKDKAFKVKR</sequence>
<feature type="binding site" evidence="14">
    <location>
        <position position="163"/>
    </location>
    <ligand>
        <name>substrate</name>
    </ligand>
</feature>
<dbReference type="EC" id="4.2.1.11" evidence="3 12"/>
<evidence type="ECO:0000256" key="9">
    <source>
        <dbReference type="ARBA" id="ARBA00023152"/>
    </source>
</evidence>
<dbReference type="GO" id="GO:0009986">
    <property type="term" value="C:cell surface"/>
    <property type="evidence" value="ECO:0007669"/>
    <property type="project" value="UniProtKB-SubCell"/>
</dbReference>
<evidence type="ECO:0000256" key="12">
    <source>
        <dbReference type="HAMAP-Rule" id="MF_00318"/>
    </source>
</evidence>
<dbReference type="AlphaFoldDB" id="A0A5D0QP27"/>
<dbReference type="GO" id="GO:0004634">
    <property type="term" value="F:phosphopyruvate hydratase activity"/>
    <property type="evidence" value="ECO:0007669"/>
    <property type="project" value="UniProtKB-UniRule"/>
</dbReference>